<dbReference type="SUPFAM" id="SSF50814">
    <property type="entry name" value="Lipocalins"/>
    <property type="match status" value="1"/>
</dbReference>
<dbReference type="InterPro" id="IPR040094">
    <property type="entry name" value="Lbp1-4"/>
</dbReference>
<dbReference type="Proteomes" id="UP001432322">
    <property type="component" value="Unassembled WGS sequence"/>
</dbReference>
<dbReference type="PANTHER" id="PTHR22725:SF9">
    <property type="entry name" value="FATTY ACID-BINDING PROTEIN HOMOLOG 3"/>
    <property type="match status" value="1"/>
</dbReference>
<dbReference type="Gene3D" id="2.40.128.20">
    <property type="match status" value="1"/>
</dbReference>
<dbReference type="InterPro" id="IPR012674">
    <property type="entry name" value="Calycin"/>
</dbReference>
<protein>
    <recommendedName>
        <fullName evidence="4">Cytosolic fatty-acid binding proteins domain-containing protein</fullName>
    </recommendedName>
</protein>
<keyword evidence="3" id="KW-0446">Lipid-binding</keyword>
<gene>
    <name evidence="5" type="ORF">PFISCL1PPCAC_14213</name>
</gene>
<dbReference type="GO" id="GO:0008289">
    <property type="term" value="F:lipid binding"/>
    <property type="evidence" value="ECO:0007669"/>
    <property type="project" value="UniProtKB-KW"/>
</dbReference>
<feature type="domain" description="Cytosolic fatty-acid binding proteins" evidence="4">
    <location>
        <begin position="11"/>
        <end position="28"/>
    </location>
</feature>
<dbReference type="EMBL" id="BTSY01000004">
    <property type="protein sequence ID" value="GMT22916.1"/>
    <property type="molecule type" value="Genomic_DNA"/>
</dbReference>
<dbReference type="InterPro" id="IPR000463">
    <property type="entry name" value="Fatty_acid-bd"/>
</dbReference>
<evidence type="ECO:0000256" key="3">
    <source>
        <dbReference type="ARBA" id="ARBA00023121"/>
    </source>
</evidence>
<feature type="non-terminal residue" evidence="5">
    <location>
        <position position="119"/>
    </location>
</feature>
<evidence type="ECO:0000313" key="6">
    <source>
        <dbReference type="Proteomes" id="UP001432322"/>
    </source>
</evidence>
<evidence type="ECO:0000313" key="5">
    <source>
        <dbReference type="EMBL" id="GMT22916.1"/>
    </source>
</evidence>
<dbReference type="PRINTS" id="PR00178">
    <property type="entry name" value="FATTYACIDBP"/>
</dbReference>
<evidence type="ECO:0000256" key="2">
    <source>
        <dbReference type="ARBA" id="ARBA00022448"/>
    </source>
</evidence>
<dbReference type="PANTHER" id="PTHR22725">
    <property type="entry name" value="FATTY ACID-BINDING PROTEIN HOMOLOG 1-RELATED-RELATED"/>
    <property type="match status" value="1"/>
</dbReference>
<comment type="similarity">
    <text evidence="1">Belongs to the calycin superfamily. Fatty-acid binding protein (FABP) family.</text>
</comment>
<name>A0AAV5VTW2_9BILA</name>
<dbReference type="PROSITE" id="PS00214">
    <property type="entry name" value="FABP"/>
    <property type="match status" value="1"/>
</dbReference>
<keyword evidence="6" id="KW-1185">Reference proteome</keyword>
<keyword evidence="2" id="KW-0813">Transport</keyword>
<evidence type="ECO:0000259" key="4">
    <source>
        <dbReference type="PROSITE" id="PS00214"/>
    </source>
</evidence>
<dbReference type="AlphaFoldDB" id="A0AAV5VTW2"/>
<reference evidence="5" key="1">
    <citation type="submission" date="2023-10" db="EMBL/GenBank/DDBJ databases">
        <title>Genome assembly of Pristionchus species.</title>
        <authorList>
            <person name="Yoshida K."/>
            <person name="Sommer R.J."/>
        </authorList>
    </citation>
    <scope>NUCLEOTIDE SEQUENCE</scope>
    <source>
        <strain evidence="5">RS5133</strain>
    </source>
</reference>
<evidence type="ECO:0000256" key="1">
    <source>
        <dbReference type="ARBA" id="ARBA00008390"/>
    </source>
</evidence>
<organism evidence="5 6">
    <name type="scientific">Pristionchus fissidentatus</name>
    <dbReference type="NCBI Taxonomy" id="1538716"/>
    <lineage>
        <taxon>Eukaryota</taxon>
        <taxon>Metazoa</taxon>
        <taxon>Ecdysozoa</taxon>
        <taxon>Nematoda</taxon>
        <taxon>Chromadorea</taxon>
        <taxon>Rhabditida</taxon>
        <taxon>Rhabditina</taxon>
        <taxon>Diplogasteromorpha</taxon>
        <taxon>Diplogasteroidea</taxon>
        <taxon>Neodiplogasteridae</taxon>
        <taxon>Pristionchus</taxon>
    </lineage>
</organism>
<comment type="caution">
    <text evidence="5">The sequence shown here is derived from an EMBL/GenBank/DDBJ whole genome shotgun (WGS) entry which is preliminary data.</text>
</comment>
<accession>A0AAV5VTW2</accession>
<proteinExistence type="inferred from homology"/>
<sequence length="119" mass="14046">MTCINEIFLGVHWSLESSEGFDEYLKAKGTPWIIRKAIGAAPYTITWNYLDTHKWLVHHKGIEINMGVDTVTERFTKMNDKERPEEVYTYYVENEKLVQEMARDGIKCTRTFKGWRPKN</sequence>